<dbReference type="Proteomes" id="UP000789396">
    <property type="component" value="Unassembled WGS sequence"/>
</dbReference>
<reference evidence="1" key="1">
    <citation type="submission" date="2021-06" db="EMBL/GenBank/DDBJ databases">
        <authorList>
            <person name="Kallberg Y."/>
            <person name="Tangrot J."/>
            <person name="Rosling A."/>
        </authorList>
    </citation>
    <scope>NUCLEOTIDE SEQUENCE</scope>
    <source>
        <strain evidence="1">IN212</strain>
    </source>
</reference>
<name>A0A9N9AGR5_9GLOM</name>
<proteinExistence type="predicted"/>
<keyword evidence="2" id="KW-1185">Reference proteome</keyword>
<feature type="non-terminal residue" evidence="1">
    <location>
        <position position="1"/>
    </location>
</feature>
<dbReference type="AlphaFoldDB" id="A0A9N9AGR5"/>
<organism evidence="1 2">
    <name type="scientific">Racocetra fulgida</name>
    <dbReference type="NCBI Taxonomy" id="60492"/>
    <lineage>
        <taxon>Eukaryota</taxon>
        <taxon>Fungi</taxon>
        <taxon>Fungi incertae sedis</taxon>
        <taxon>Mucoromycota</taxon>
        <taxon>Glomeromycotina</taxon>
        <taxon>Glomeromycetes</taxon>
        <taxon>Diversisporales</taxon>
        <taxon>Gigasporaceae</taxon>
        <taxon>Racocetra</taxon>
    </lineage>
</organism>
<evidence type="ECO:0000313" key="1">
    <source>
        <dbReference type="EMBL" id="CAG8528966.1"/>
    </source>
</evidence>
<evidence type="ECO:0000313" key="2">
    <source>
        <dbReference type="Proteomes" id="UP000789396"/>
    </source>
</evidence>
<accession>A0A9N9AGR5</accession>
<gene>
    <name evidence="1" type="ORF">RFULGI_LOCUS3702</name>
</gene>
<dbReference type="OrthoDB" id="2424582at2759"/>
<dbReference type="EMBL" id="CAJVPZ010003356">
    <property type="protein sequence ID" value="CAG8528966.1"/>
    <property type="molecule type" value="Genomic_DNA"/>
</dbReference>
<protein>
    <submittedName>
        <fullName evidence="1">17764_t:CDS:1</fullName>
    </submittedName>
</protein>
<comment type="caution">
    <text evidence="1">The sequence shown here is derived from an EMBL/GenBank/DDBJ whole genome shotgun (WGS) entry which is preliminary data.</text>
</comment>
<sequence>MSKNTSTEKLEDAISKQNINFIEYSEFHNSEHIGTGDIKEALKILKKIDESLNIPAHVKDPEKCPKTDMTKGQKIDSHLKIKSDEIVSNQYDKADDNMHDIVEKIDNFKLFQEKQKETNELRNKLTQKTPSKEEINNLIESQNLYHGLVIDMQEINLASASSCTYKAQPKISPLNAEKFQAKLLLSPNQYPQIELNFEKEKMLPSSELCAAVTKSLKNHNPHYELMKIFETYGHFLPKRIIIGYKLHRMSSLIVKDSPKSHVQEIDFDVMDFEKCDNILNKWECYIRPHDFDATYLISVDGETVMRNELDMWMKNYVKSIFGIDEIAKNFGVKEKVLITGVIPIEQCAYQYRVKFPVNFKSNNYQIFGKLVKHDGEQISEAVIMFKSTNKYGFSAKIENFEISDTNTRDIDIISFDSTLITPSTNSDNWNVMLEVPKGLLSHNILFTSFTYPLSNHEPNFIATLQGYDNETREIDVNVYNPEFTNRSIDENFDDENFVSEQK</sequence>